<evidence type="ECO:0000313" key="1">
    <source>
        <dbReference type="EMBL" id="KAK7604478.1"/>
    </source>
</evidence>
<organism evidence="1 2">
    <name type="scientific">Parthenolecanium corni</name>
    <dbReference type="NCBI Taxonomy" id="536013"/>
    <lineage>
        <taxon>Eukaryota</taxon>
        <taxon>Metazoa</taxon>
        <taxon>Ecdysozoa</taxon>
        <taxon>Arthropoda</taxon>
        <taxon>Hexapoda</taxon>
        <taxon>Insecta</taxon>
        <taxon>Pterygota</taxon>
        <taxon>Neoptera</taxon>
        <taxon>Paraneoptera</taxon>
        <taxon>Hemiptera</taxon>
        <taxon>Sternorrhyncha</taxon>
        <taxon>Coccoidea</taxon>
        <taxon>Coccidae</taxon>
        <taxon>Parthenolecanium</taxon>
    </lineage>
</organism>
<dbReference type="AlphaFoldDB" id="A0AAN9U3T9"/>
<dbReference type="Proteomes" id="UP001367676">
    <property type="component" value="Unassembled WGS sequence"/>
</dbReference>
<protein>
    <recommendedName>
        <fullName evidence="3">RAP domain-containing protein</fullName>
    </recommendedName>
</protein>
<comment type="caution">
    <text evidence="1">The sequence shown here is derived from an EMBL/GenBank/DDBJ whole genome shotgun (WGS) entry which is preliminary data.</text>
</comment>
<keyword evidence="2" id="KW-1185">Reference proteome</keyword>
<dbReference type="EMBL" id="JBBCAQ010000003">
    <property type="protein sequence ID" value="KAK7604478.1"/>
    <property type="molecule type" value="Genomic_DNA"/>
</dbReference>
<accession>A0AAN9U3T9</accession>
<evidence type="ECO:0008006" key="3">
    <source>
        <dbReference type="Google" id="ProtNLM"/>
    </source>
</evidence>
<gene>
    <name evidence="1" type="ORF">V9T40_005664</name>
</gene>
<evidence type="ECO:0000313" key="2">
    <source>
        <dbReference type="Proteomes" id="UP001367676"/>
    </source>
</evidence>
<reference evidence="1 2" key="1">
    <citation type="submission" date="2024-03" db="EMBL/GenBank/DDBJ databases">
        <title>Adaptation during the transition from Ophiocordyceps entomopathogen to insect associate is accompanied by gene loss and intensified selection.</title>
        <authorList>
            <person name="Ward C.M."/>
            <person name="Onetto C.A."/>
            <person name="Borneman A.R."/>
        </authorList>
    </citation>
    <scope>NUCLEOTIDE SEQUENCE [LARGE SCALE GENOMIC DNA]</scope>
    <source>
        <strain evidence="1">AWRI1</strain>
        <tissue evidence="1">Single Adult Female</tissue>
    </source>
</reference>
<name>A0AAN9U3T9_9HEMI</name>
<sequence length="668" mass="77299">MKLATLDSFTISRLGFHSRGILGALKYYQYVFGNDSNSVQQTSQRNYHQNFTQLLRNRSINVLRNNSNASIHSLCNCRPDKISTDVASKLRRSLPYLNAQVAAYSEVSEPSDPASPLPSSLTDLSDDELLRLFDKLSDQRTQNEVPDDGYHKALNEIDEECIRRASSWNFTELLDFMRRYSSIRTPAPRDRSLFLLYAMNRRIETALEAPLPRLLEFLRILNDAKLWYKYKKSKQLIPDSFGAHFDQLRWDEMEIFLEPLDFQGCILTNDRLIKKICRKLIDEFDNVTNTCLTRVFRIFYNRTSFPKNFLFISPWLLHILDALVAKIESFDIECVRWAGQLCAKMFIYDTRLLQVLAERLLHTVRDLEPAQVAGAVSVLTYFNFRLDSTDFYTDLMAALEEEEMFSKFCSKPRSLMQILSDLSLVGVYSHKYLDTVFSDQFQRSLLGHKLNRFRVTPELLVLYGSSALECPHYAGNRLDAELFNISLTKRSIELPSCLRKPKQIENIRSESMPSCLNAPRSISTFYRLLYCTRGLLDELFGGVQYTHVCFLLPQFKRATIIFGLDAEGKPVEIPEDIRRKRIVGRDMLNLDIDWCTFTWKSRNIYTSSEPMLMGDEIAKDRQLRECGLKVISITQHGWLKMSIEEKLNILSDEISKIGVDLKVAGRIT</sequence>
<proteinExistence type="predicted"/>